<evidence type="ECO:0000256" key="1">
    <source>
        <dbReference type="ARBA" id="ARBA00004141"/>
    </source>
</evidence>
<keyword evidence="4" id="KW-0677">Repeat</keyword>
<feature type="region of interest" description="Disordered" evidence="7">
    <location>
        <begin position="261"/>
        <end position="296"/>
    </location>
</feature>
<evidence type="ECO:0000256" key="7">
    <source>
        <dbReference type="SAM" id="MobiDB-lite"/>
    </source>
</evidence>
<feature type="transmembrane region" description="Helical" evidence="8">
    <location>
        <begin position="52"/>
        <end position="85"/>
    </location>
</feature>
<keyword evidence="6 8" id="KW-0472">Membrane</keyword>
<feature type="domain" description="Citrate transporter-like" evidence="9">
    <location>
        <begin position="47"/>
        <end position="156"/>
    </location>
</feature>
<feature type="compositionally biased region" description="Basic and acidic residues" evidence="7">
    <location>
        <begin position="274"/>
        <end position="285"/>
    </location>
</feature>
<accession>A0A1H8VTA0</accession>
<dbReference type="GO" id="GO:0055085">
    <property type="term" value="P:transmembrane transport"/>
    <property type="evidence" value="ECO:0007669"/>
    <property type="project" value="InterPro"/>
</dbReference>
<dbReference type="InterPro" id="IPR051679">
    <property type="entry name" value="DASS-Related_Transporters"/>
</dbReference>
<evidence type="ECO:0000313" key="10">
    <source>
        <dbReference type="EMBL" id="SEP18158.1"/>
    </source>
</evidence>
<evidence type="ECO:0000256" key="3">
    <source>
        <dbReference type="ARBA" id="ARBA00022692"/>
    </source>
</evidence>
<evidence type="ECO:0000313" key="11">
    <source>
        <dbReference type="Proteomes" id="UP000199126"/>
    </source>
</evidence>
<dbReference type="InterPro" id="IPR004680">
    <property type="entry name" value="Cit_transptr-like_dom"/>
</dbReference>
<protein>
    <recommendedName>
        <fullName evidence="9">Citrate transporter-like domain-containing protein</fullName>
    </recommendedName>
</protein>
<name>A0A1H8VTA0_9EURY</name>
<evidence type="ECO:0000256" key="8">
    <source>
        <dbReference type="SAM" id="Phobius"/>
    </source>
</evidence>
<keyword evidence="2" id="KW-0813">Transport</keyword>
<keyword evidence="3 8" id="KW-0812">Transmembrane</keyword>
<sequence length="296" mass="32168">MIRQRLREVRLQAGDVILVQAPDQVLDRMARDTNVAIAGEDRWEDFDRSKIPIALGILAGALGLAALEVLGLLMSALTGVAAMFFTGILTPEEAYEAVGWEVIFMVAGVIPLGIAVEASGTADLIADFVVSVSVLLPVIAVLGLFRSVLSTDSYAAGPLPSPSRDNERDSSICTRWWVTPRHHVRGIRGRGVRIRVPVKTHSSIEESSVQSRYSQYGNSFTRTLAVFFMRCRGGVRDMGHDRRSVLSLVASTGALALIPSRTARGRSRRASASEIEHRSADRSELPHPTARLTARA</sequence>
<feature type="transmembrane region" description="Helical" evidence="8">
    <location>
        <begin position="128"/>
        <end position="149"/>
    </location>
</feature>
<dbReference type="Proteomes" id="UP000199126">
    <property type="component" value="Unassembled WGS sequence"/>
</dbReference>
<evidence type="ECO:0000256" key="4">
    <source>
        <dbReference type="ARBA" id="ARBA00022737"/>
    </source>
</evidence>
<dbReference type="EMBL" id="FODV01000019">
    <property type="protein sequence ID" value="SEP18158.1"/>
    <property type="molecule type" value="Genomic_DNA"/>
</dbReference>
<evidence type="ECO:0000256" key="2">
    <source>
        <dbReference type="ARBA" id="ARBA00022448"/>
    </source>
</evidence>
<reference evidence="11" key="1">
    <citation type="submission" date="2016-10" db="EMBL/GenBank/DDBJ databases">
        <authorList>
            <person name="Varghese N."/>
            <person name="Submissions S."/>
        </authorList>
    </citation>
    <scope>NUCLEOTIDE SEQUENCE [LARGE SCALE GENOMIC DNA]</scope>
    <source>
        <strain evidence="11">CGMCC 1.10121</strain>
    </source>
</reference>
<dbReference type="Pfam" id="PF03600">
    <property type="entry name" value="CitMHS"/>
    <property type="match status" value="1"/>
</dbReference>
<comment type="subcellular location">
    <subcellularLocation>
        <location evidence="1">Membrane</location>
        <topology evidence="1">Multi-pass membrane protein</topology>
    </subcellularLocation>
</comment>
<dbReference type="PANTHER" id="PTHR43652:SF2">
    <property type="entry name" value="BASIC AMINO ACID ANTIPORTER YFCC-RELATED"/>
    <property type="match status" value="1"/>
</dbReference>
<evidence type="ECO:0000256" key="6">
    <source>
        <dbReference type="ARBA" id="ARBA00023136"/>
    </source>
</evidence>
<evidence type="ECO:0000256" key="5">
    <source>
        <dbReference type="ARBA" id="ARBA00022989"/>
    </source>
</evidence>
<dbReference type="AlphaFoldDB" id="A0A1H8VTA0"/>
<gene>
    <name evidence="10" type="ORF">SAMN04487948_11922</name>
</gene>
<keyword evidence="5 8" id="KW-1133">Transmembrane helix</keyword>
<feature type="transmembrane region" description="Helical" evidence="8">
    <location>
        <begin position="97"/>
        <end position="116"/>
    </location>
</feature>
<proteinExistence type="predicted"/>
<evidence type="ECO:0000259" key="9">
    <source>
        <dbReference type="Pfam" id="PF03600"/>
    </source>
</evidence>
<organism evidence="10 11">
    <name type="scientific">Halogranum amylolyticum</name>
    <dbReference type="NCBI Taxonomy" id="660520"/>
    <lineage>
        <taxon>Archaea</taxon>
        <taxon>Methanobacteriati</taxon>
        <taxon>Methanobacteriota</taxon>
        <taxon>Stenosarchaea group</taxon>
        <taxon>Halobacteria</taxon>
        <taxon>Halobacteriales</taxon>
        <taxon>Haloferacaceae</taxon>
    </lineage>
</organism>
<keyword evidence="11" id="KW-1185">Reference proteome</keyword>
<dbReference type="GO" id="GO:0005886">
    <property type="term" value="C:plasma membrane"/>
    <property type="evidence" value="ECO:0007669"/>
    <property type="project" value="TreeGrafter"/>
</dbReference>
<dbReference type="PANTHER" id="PTHR43652">
    <property type="entry name" value="BASIC AMINO ACID ANTIPORTER YFCC-RELATED"/>
    <property type="match status" value="1"/>
</dbReference>